<name>A0AAX4IY60_9PEZI</name>
<gene>
    <name evidence="3" type="ORF">CDEST_13143</name>
</gene>
<accession>A0AAX4IY60</accession>
<dbReference type="GeneID" id="87949643"/>
<dbReference type="Pfam" id="PF13810">
    <property type="entry name" value="DUF4185"/>
    <property type="match status" value="1"/>
</dbReference>
<evidence type="ECO:0000256" key="1">
    <source>
        <dbReference type="SAM" id="SignalP"/>
    </source>
</evidence>
<evidence type="ECO:0000313" key="3">
    <source>
        <dbReference type="EMBL" id="WQF88129.1"/>
    </source>
</evidence>
<dbReference type="EMBL" id="CP137313">
    <property type="protein sequence ID" value="WQF88129.1"/>
    <property type="molecule type" value="Genomic_DNA"/>
</dbReference>
<reference evidence="4" key="1">
    <citation type="journal article" date="2023" name="bioRxiv">
        <title>Complete genome of the Medicago anthracnose fungus, Colletotrichum destructivum, reveals a mini-chromosome-like region within a core chromosome.</title>
        <authorList>
            <person name="Lapalu N."/>
            <person name="Simon A."/>
            <person name="Lu A."/>
            <person name="Plaumann P.-L."/>
            <person name="Amselem J."/>
            <person name="Pigne S."/>
            <person name="Auger A."/>
            <person name="Koch C."/>
            <person name="Dallery J.-F."/>
            <person name="O'Connell R.J."/>
        </authorList>
    </citation>
    <scope>NUCLEOTIDE SEQUENCE [LARGE SCALE GENOMIC DNA]</scope>
    <source>
        <strain evidence="4">CBS 520.97</strain>
    </source>
</reference>
<dbReference type="KEGG" id="cdet:87949643"/>
<dbReference type="InterPro" id="IPR025442">
    <property type="entry name" value="DUF4185"/>
</dbReference>
<keyword evidence="4" id="KW-1185">Reference proteome</keyword>
<feature type="domain" description="DUF4185" evidence="2">
    <location>
        <begin position="240"/>
        <end position="394"/>
    </location>
</feature>
<dbReference type="RefSeq" id="XP_062785350.1">
    <property type="nucleotide sequence ID" value="XM_062929299.1"/>
</dbReference>
<evidence type="ECO:0000259" key="2">
    <source>
        <dbReference type="Pfam" id="PF13810"/>
    </source>
</evidence>
<dbReference type="Proteomes" id="UP001322277">
    <property type="component" value="Chromosome 9"/>
</dbReference>
<feature type="chain" id="PRO_5043691026" description="DUF4185 domain-containing protein" evidence="1">
    <location>
        <begin position="29"/>
        <end position="405"/>
    </location>
</feature>
<dbReference type="AlphaFoldDB" id="A0AAX4IY60"/>
<organism evidence="3 4">
    <name type="scientific">Colletotrichum destructivum</name>
    <dbReference type="NCBI Taxonomy" id="34406"/>
    <lineage>
        <taxon>Eukaryota</taxon>
        <taxon>Fungi</taxon>
        <taxon>Dikarya</taxon>
        <taxon>Ascomycota</taxon>
        <taxon>Pezizomycotina</taxon>
        <taxon>Sordariomycetes</taxon>
        <taxon>Hypocreomycetidae</taxon>
        <taxon>Glomerellales</taxon>
        <taxon>Glomerellaceae</taxon>
        <taxon>Colletotrichum</taxon>
        <taxon>Colletotrichum destructivum species complex</taxon>
    </lineage>
</organism>
<sequence>MLPTIRRLLPLALAALLSHAGLSNFVSANSVSARMDSTTAVGTNPIVDPKVEYLGLQKANNSCSHRDLGFTGAIAGKWYAVWGDVLWCDAGVTDPERDTPGFHGMVRDAVSATTGDPLLVHDLNLGDNQRQRQFIPFNASWGEKFDTGFGGTSLVETDAATGTGAVFYLVVSLIHLPRSSTVHVVSGLANGPKNQNAAGLVGAGIARVDVIDGTPTVTRRHGERGYWWPADSSPRYGDIAAFRDPRSDYIYAWGGPPTTIARSDWVQSSYVYMVRVKAHEAFDLSRYEYWWGRQRGWRTERLTVFTAETAALWGTGQGQVVWNEFYRCYIFVHLGIGGGTVFLRTAPAPEGPWTPDVKIFEAAPINGGLVYAGVAHPYLDETGRTLVISFTNNNRIQVIKATFSQ</sequence>
<protein>
    <recommendedName>
        <fullName evidence="2">DUF4185 domain-containing protein</fullName>
    </recommendedName>
</protein>
<feature type="signal peptide" evidence="1">
    <location>
        <begin position="1"/>
        <end position="28"/>
    </location>
</feature>
<proteinExistence type="predicted"/>
<keyword evidence="1" id="KW-0732">Signal</keyword>
<evidence type="ECO:0000313" key="4">
    <source>
        <dbReference type="Proteomes" id="UP001322277"/>
    </source>
</evidence>